<gene>
    <name evidence="2" type="ORF">HPP92_022137</name>
</gene>
<feature type="compositionally biased region" description="Acidic residues" evidence="1">
    <location>
        <begin position="69"/>
        <end position="79"/>
    </location>
</feature>
<keyword evidence="3" id="KW-1185">Reference proteome</keyword>
<name>A0A835PMZ4_VANPL</name>
<dbReference type="Proteomes" id="UP000636800">
    <property type="component" value="Chromosome 12"/>
</dbReference>
<sequence length="182" mass="20307">MQANQETLFFLPTTSNFNLAAKNERDEAQKIATLVFDACAVVPDTPDKICDEQLKERSKNSHENGGSEMENEGDPAEDENDCRQIVYVAKKQGIKGEHRLNKTPLIEVRLLADTIIAISLEGLKLQCENNGFLNVVSSWTTMQDPGLPEALQEICLHEPKECAPSMWINKQSFCLCLVVTIV</sequence>
<proteinExistence type="predicted"/>
<evidence type="ECO:0000313" key="2">
    <source>
        <dbReference type="EMBL" id="KAG0456980.1"/>
    </source>
</evidence>
<protein>
    <submittedName>
        <fullName evidence="2">Uncharacterized protein</fullName>
    </submittedName>
</protein>
<dbReference type="AlphaFoldDB" id="A0A835PMZ4"/>
<evidence type="ECO:0000313" key="3">
    <source>
        <dbReference type="Proteomes" id="UP000636800"/>
    </source>
</evidence>
<reference evidence="2 3" key="1">
    <citation type="journal article" date="2020" name="Nat. Food">
        <title>A phased Vanilla planifolia genome enables genetic improvement of flavour and production.</title>
        <authorList>
            <person name="Hasing T."/>
            <person name="Tang H."/>
            <person name="Brym M."/>
            <person name="Khazi F."/>
            <person name="Huang T."/>
            <person name="Chambers A.H."/>
        </authorList>
    </citation>
    <scope>NUCLEOTIDE SEQUENCE [LARGE SCALE GENOMIC DNA]</scope>
    <source>
        <tissue evidence="2">Leaf</tissue>
    </source>
</reference>
<accession>A0A835PMZ4</accession>
<dbReference type="OrthoDB" id="5061070at2759"/>
<feature type="region of interest" description="Disordered" evidence="1">
    <location>
        <begin position="55"/>
        <end position="79"/>
    </location>
</feature>
<organism evidence="2 3">
    <name type="scientific">Vanilla planifolia</name>
    <name type="common">Vanilla</name>
    <dbReference type="NCBI Taxonomy" id="51239"/>
    <lineage>
        <taxon>Eukaryota</taxon>
        <taxon>Viridiplantae</taxon>
        <taxon>Streptophyta</taxon>
        <taxon>Embryophyta</taxon>
        <taxon>Tracheophyta</taxon>
        <taxon>Spermatophyta</taxon>
        <taxon>Magnoliopsida</taxon>
        <taxon>Liliopsida</taxon>
        <taxon>Asparagales</taxon>
        <taxon>Orchidaceae</taxon>
        <taxon>Vanilloideae</taxon>
        <taxon>Vanilleae</taxon>
        <taxon>Vanilla</taxon>
    </lineage>
</organism>
<evidence type="ECO:0000256" key="1">
    <source>
        <dbReference type="SAM" id="MobiDB-lite"/>
    </source>
</evidence>
<dbReference type="EMBL" id="JADCNL010000012">
    <property type="protein sequence ID" value="KAG0456980.1"/>
    <property type="molecule type" value="Genomic_DNA"/>
</dbReference>
<comment type="caution">
    <text evidence="2">The sequence shown here is derived from an EMBL/GenBank/DDBJ whole genome shotgun (WGS) entry which is preliminary data.</text>
</comment>